<evidence type="ECO:0000313" key="2">
    <source>
        <dbReference type="EMBL" id="GJM94097.1"/>
    </source>
</evidence>
<feature type="region of interest" description="Disordered" evidence="1">
    <location>
        <begin position="57"/>
        <end position="112"/>
    </location>
</feature>
<comment type="caution">
    <text evidence="2">The sequence shown here is derived from an EMBL/GenBank/DDBJ whole genome shotgun (WGS) entry which is preliminary data.</text>
</comment>
<protein>
    <submittedName>
        <fullName evidence="2">Uncharacterized protein</fullName>
    </submittedName>
</protein>
<name>A0AAV5C7M9_ELECO</name>
<evidence type="ECO:0000256" key="1">
    <source>
        <dbReference type="SAM" id="MobiDB-lite"/>
    </source>
</evidence>
<dbReference type="EMBL" id="BQKI01000004">
    <property type="protein sequence ID" value="GJM94097.1"/>
    <property type="molecule type" value="Genomic_DNA"/>
</dbReference>
<dbReference type="Proteomes" id="UP001054889">
    <property type="component" value="Unassembled WGS sequence"/>
</dbReference>
<proteinExistence type="predicted"/>
<evidence type="ECO:0000313" key="3">
    <source>
        <dbReference type="Proteomes" id="UP001054889"/>
    </source>
</evidence>
<keyword evidence="3" id="KW-1185">Reference proteome</keyword>
<gene>
    <name evidence="2" type="primary">ga10713</name>
    <name evidence="2" type="ORF">PR202_ga10713</name>
</gene>
<accession>A0AAV5C7M9</accession>
<organism evidence="2 3">
    <name type="scientific">Eleusine coracana subsp. coracana</name>
    <dbReference type="NCBI Taxonomy" id="191504"/>
    <lineage>
        <taxon>Eukaryota</taxon>
        <taxon>Viridiplantae</taxon>
        <taxon>Streptophyta</taxon>
        <taxon>Embryophyta</taxon>
        <taxon>Tracheophyta</taxon>
        <taxon>Spermatophyta</taxon>
        <taxon>Magnoliopsida</taxon>
        <taxon>Liliopsida</taxon>
        <taxon>Poales</taxon>
        <taxon>Poaceae</taxon>
        <taxon>PACMAD clade</taxon>
        <taxon>Chloridoideae</taxon>
        <taxon>Cynodonteae</taxon>
        <taxon>Eleusininae</taxon>
        <taxon>Eleusine</taxon>
    </lineage>
</organism>
<dbReference type="AlphaFoldDB" id="A0AAV5C7M9"/>
<reference evidence="2" key="2">
    <citation type="submission" date="2021-12" db="EMBL/GenBank/DDBJ databases">
        <title>Resequencing data analysis of finger millet.</title>
        <authorList>
            <person name="Hatakeyama M."/>
            <person name="Aluri S."/>
            <person name="Balachadran M.T."/>
            <person name="Sivarajan S.R."/>
            <person name="Poveda L."/>
            <person name="Shimizu-Inatsugi R."/>
            <person name="Schlapbach R."/>
            <person name="Sreeman S.M."/>
            <person name="Shimizu K.K."/>
        </authorList>
    </citation>
    <scope>NUCLEOTIDE SEQUENCE</scope>
</reference>
<reference evidence="2" key="1">
    <citation type="journal article" date="2018" name="DNA Res.">
        <title>Multiple hybrid de novo genome assembly of finger millet, an orphan allotetraploid crop.</title>
        <authorList>
            <person name="Hatakeyama M."/>
            <person name="Aluri S."/>
            <person name="Balachadran M.T."/>
            <person name="Sivarajan S.R."/>
            <person name="Patrignani A."/>
            <person name="Gruter S."/>
            <person name="Poveda L."/>
            <person name="Shimizu-Inatsugi R."/>
            <person name="Baeten J."/>
            <person name="Francoijs K.J."/>
            <person name="Nataraja K.N."/>
            <person name="Reddy Y.A.N."/>
            <person name="Phadnis S."/>
            <person name="Ravikumar R.L."/>
            <person name="Schlapbach R."/>
            <person name="Sreeman S.M."/>
            <person name="Shimizu K.K."/>
        </authorList>
    </citation>
    <scope>NUCLEOTIDE SEQUENCE</scope>
</reference>
<sequence length="129" mass="14398">MELRSGPSMVRPVAQGHNVALRTGRQPLQLPCHRADHRTSSCSRAAVIVPTHNARLGQGGEARWSPKSTSFCSIPEDPTRMTFSGDETVTLGEGRGDEGDKQKKIRKRKKNEKNEVRLMFMKEMGDSCY</sequence>